<dbReference type="EMBL" id="ML005388">
    <property type="protein sequence ID" value="RKP18711.1"/>
    <property type="molecule type" value="Genomic_DNA"/>
</dbReference>
<evidence type="ECO:0000313" key="3">
    <source>
        <dbReference type="EMBL" id="EPZ30869.1"/>
    </source>
</evidence>
<dbReference type="InterPro" id="IPR047150">
    <property type="entry name" value="SGT"/>
</dbReference>
<dbReference type="PANTHER" id="PTHR45831:SF2">
    <property type="entry name" value="LD24721P"/>
    <property type="match status" value="1"/>
</dbReference>
<dbReference type="PANTHER" id="PTHR45831">
    <property type="entry name" value="LD24721P"/>
    <property type="match status" value="1"/>
</dbReference>
<proteinExistence type="predicted"/>
<dbReference type="SUPFAM" id="SSF48452">
    <property type="entry name" value="TPR-like"/>
    <property type="match status" value="2"/>
</dbReference>
<evidence type="ECO:0000313" key="5">
    <source>
        <dbReference type="Proteomes" id="UP000030755"/>
    </source>
</evidence>
<dbReference type="GO" id="GO:0072380">
    <property type="term" value="C:TRC complex"/>
    <property type="evidence" value="ECO:0007669"/>
    <property type="project" value="TreeGrafter"/>
</dbReference>
<reference evidence="6" key="2">
    <citation type="journal article" date="2018" name="Nat. Microbiol.">
        <title>Leveraging single-cell genomics to expand the fungal tree of life.</title>
        <authorList>
            <person name="Ahrendt S.R."/>
            <person name="Quandt C.A."/>
            <person name="Ciobanu D."/>
            <person name="Clum A."/>
            <person name="Salamov A."/>
            <person name="Andreopoulos B."/>
            <person name="Cheng J.F."/>
            <person name="Woyke T."/>
            <person name="Pelin A."/>
            <person name="Henrissat B."/>
            <person name="Reynolds N.K."/>
            <person name="Benny G.L."/>
            <person name="Smith M.E."/>
            <person name="James T.Y."/>
            <person name="Grigoriev I.V."/>
        </authorList>
    </citation>
    <scope>NUCLEOTIDE SEQUENCE [LARGE SCALE GENOMIC DNA]</scope>
    <source>
        <strain evidence="6">CSF55</strain>
    </source>
</reference>
<dbReference type="OrthoDB" id="438641at2759"/>
<name>A0A075AMJ6_ROZAC</name>
<dbReference type="Proteomes" id="UP000281549">
    <property type="component" value="Unassembled WGS sequence"/>
</dbReference>
<reference evidence="3 5" key="1">
    <citation type="journal article" date="2013" name="Curr. Biol.">
        <title>Shared signatures of parasitism and phylogenomics unite Cryptomycota and microsporidia.</title>
        <authorList>
            <person name="James T.Y."/>
            <person name="Pelin A."/>
            <person name="Bonen L."/>
            <person name="Ahrendt S."/>
            <person name="Sain D."/>
            <person name="Corradi N."/>
            <person name="Stajich J.E."/>
        </authorList>
    </citation>
    <scope>NUCLEOTIDE SEQUENCE [LARGE SCALE GENOMIC DNA]</scope>
    <source>
        <strain evidence="3">CSF55</strain>
        <strain evidence="3">CSF55</strain>
    </source>
</reference>
<dbReference type="HOGENOM" id="CLU_279934_0_0_1"/>
<dbReference type="Proteomes" id="UP000030755">
    <property type="component" value="Unassembled WGS sequence"/>
</dbReference>
<dbReference type="EMBL" id="KE561363">
    <property type="protein sequence ID" value="EPZ30869.1"/>
    <property type="molecule type" value="Genomic_DNA"/>
</dbReference>
<keyword evidence="2" id="KW-0802">TPR repeat</keyword>
<organism evidence="3 5">
    <name type="scientific">Rozella allomycis (strain CSF55)</name>
    <dbReference type="NCBI Taxonomy" id="988480"/>
    <lineage>
        <taxon>Eukaryota</taxon>
        <taxon>Fungi</taxon>
        <taxon>Fungi incertae sedis</taxon>
        <taxon>Cryptomycota</taxon>
        <taxon>Cryptomycota incertae sedis</taxon>
        <taxon>Rozella</taxon>
    </lineage>
</organism>
<protein>
    <recommendedName>
        <fullName evidence="7">Tetratricopeptide-like helical domain-containing protein</fullName>
    </recommendedName>
</protein>
<dbReference type="InterPro" id="IPR019734">
    <property type="entry name" value="TPR_rpt"/>
</dbReference>
<dbReference type="STRING" id="988480.A0A075AMJ6"/>
<evidence type="ECO:0000256" key="2">
    <source>
        <dbReference type="ARBA" id="ARBA00022803"/>
    </source>
</evidence>
<dbReference type="Gene3D" id="1.25.40.20">
    <property type="entry name" value="Ankyrin repeat-containing domain"/>
    <property type="match status" value="1"/>
</dbReference>
<dbReference type="InterPro" id="IPR036770">
    <property type="entry name" value="Ankyrin_rpt-contain_sf"/>
</dbReference>
<evidence type="ECO:0008006" key="7">
    <source>
        <dbReference type="Google" id="ProtNLM"/>
    </source>
</evidence>
<keyword evidence="1" id="KW-0677">Repeat</keyword>
<evidence type="ECO:0000313" key="4">
    <source>
        <dbReference type="EMBL" id="RKP18711.1"/>
    </source>
</evidence>
<keyword evidence="5" id="KW-1185">Reference proteome</keyword>
<gene>
    <name evidence="3" type="ORF">O9G_004965</name>
    <name evidence="4" type="ORF">ROZALSC1DRAFT_29623</name>
</gene>
<dbReference type="GO" id="GO:0016020">
    <property type="term" value="C:membrane"/>
    <property type="evidence" value="ECO:0007669"/>
    <property type="project" value="TreeGrafter"/>
</dbReference>
<reference evidence="4" key="3">
    <citation type="submission" date="2018-08" db="EMBL/GenBank/DDBJ databases">
        <title>Leveraging single-cell genomics to expand the Fungal Tree of Life.</title>
        <authorList>
            <consortium name="DOE Joint Genome Institute"/>
            <person name="Ahrendt S.R."/>
            <person name="Quandt C.A."/>
            <person name="Ciobanu D."/>
            <person name="Clum A."/>
            <person name="Salamov A."/>
            <person name="Andreopoulos B."/>
            <person name="Cheng J.-F."/>
            <person name="Woyke T."/>
            <person name="Pelin A."/>
            <person name="Henrissat B."/>
            <person name="Reynolds N."/>
            <person name="Benny G.L."/>
            <person name="Smith M.E."/>
            <person name="James T.Y."/>
            <person name="Grigoriev I.V."/>
        </authorList>
    </citation>
    <scope>NUCLEOTIDE SEQUENCE</scope>
    <source>
        <strain evidence="4">CSF55</strain>
    </source>
</reference>
<dbReference type="Gene3D" id="1.25.40.10">
    <property type="entry name" value="Tetratricopeptide repeat domain"/>
    <property type="match status" value="2"/>
</dbReference>
<sequence>MTEFDFSAQMMSVCSAFGHKLGISASFSNPYYPLWFETFSGSASPCTKSTTDELNDTYFSFTQDANTLELAKNDIKFKHKKIFRATVYALKAYSCSLRSAQGREEAVRIAEKALEMSVNCVEAYNVLAVYKARSYEEALEYFDKGMQVAPLAIDQYKLIVKSQKGLFTFPAMRSCYRAWVGKGITQYKMGKYRDAKKTLTSLLVCDSHWYSTSSYVNNRFFVPAAMFDKVPGFILNDDVFLALASFVNKGKKQKYYFEEEHMIVDCLEMHPKGLQYLAYDDLERLDAPIPPVLIVGADQTPDAVNYSIFAVVYKPIWESVEGAVFWAQMHFGTLTAIKVMSMTGKNEKQDKEKGEKGKNLKEVFLMCISKGVYLDCPINKEGDYLIHLAVRNPDPFYFKEILAIDYVDFTVKNKKGISAFQEAFLNNSHLDIVEYFLKEFPDERMEYLKIATSQGHWKIVELFFNKFLKVNFEKEMMSLACVALQVNVEKTEKVELIKKTMQVLIEKGLIMKMIPEEMKEKAKKFNVPNEKMKENKRVFEKIKNFDGLDEICNVFRIEGNECFRNGDYLSASDIYTCLLQINTTDLILSNRCISFIKQNEFLLALKDSSLSLILNPENNKSKLRMIQCLINYKCYERAKDLLNSFINDKNITTCLINEAKELFSQCYILPDLSDKYLNINSFNKQMFSKPDLKSIKDHSFLHLSNSYKGKIRLDCFPCIMSLFDSNNIKSFYNQQDGHSRFLNSFAFYFNYISNLVSSNHNDELTCQVTAFGHFFKSPKTIAKLPLGLFIKAGMIKMFISLLNSSLDFIRVFSLSFLSLFSFLDPLQFKSFNAISLLEKFLSKGMFLEKVYSIHLLLDLAHSLNFNFLSKDILNSILYLIKLEPSQIKKEFQSSINEVNIGIFSFITLSNHKESHFNNLACLVHQFAWYSLDRIFRLSKLLKKNLLSVIGEDLFINIANQCLLNAAKRDDNVTLVYSFKSLESILFQCCSSESLEHCIPPIINLCNMFLNTHLSNNKLSNDILASILAVLTVPLSFPQSFRKVFDLYDYSLIANVFESINNLDSHGTLKVKLYSTITNDWMIPWPEIPFHHNTKHAAQVAYAFAGHIKFTLKQWIKFSKAKNLF</sequence>
<evidence type="ECO:0000313" key="6">
    <source>
        <dbReference type="Proteomes" id="UP000281549"/>
    </source>
</evidence>
<dbReference type="SUPFAM" id="SSF48403">
    <property type="entry name" value="Ankyrin repeat"/>
    <property type="match status" value="1"/>
</dbReference>
<dbReference type="SMART" id="SM00028">
    <property type="entry name" value="TPR"/>
    <property type="match status" value="3"/>
</dbReference>
<dbReference type="GO" id="GO:0060090">
    <property type="term" value="F:molecular adaptor activity"/>
    <property type="evidence" value="ECO:0007669"/>
    <property type="project" value="TreeGrafter"/>
</dbReference>
<evidence type="ECO:0000256" key="1">
    <source>
        <dbReference type="ARBA" id="ARBA00022737"/>
    </source>
</evidence>
<dbReference type="AlphaFoldDB" id="A0A075AMJ6"/>
<accession>A0A075AMJ6</accession>
<dbReference type="InterPro" id="IPR011990">
    <property type="entry name" value="TPR-like_helical_dom_sf"/>
</dbReference>
<dbReference type="GO" id="GO:0006620">
    <property type="term" value="P:post-translational protein targeting to endoplasmic reticulum membrane"/>
    <property type="evidence" value="ECO:0007669"/>
    <property type="project" value="TreeGrafter"/>
</dbReference>